<dbReference type="GeneID" id="92879897"/>
<dbReference type="Proteomes" id="UP000825072">
    <property type="component" value="Chromosome 1"/>
</dbReference>
<dbReference type="InterPro" id="IPR041657">
    <property type="entry name" value="HTH_17"/>
</dbReference>
<evidence type="ECO:0000313" key="4">
    <source>
        <dbReference type="EMBL" id="BCY24571.1"/>
    </source>
</evidence>
<dbReference type="SUPFAM" id="SSF50331">
    <property type="entry name" value="MOP-like"/>
    <property type="match status" value="1"/>
</dbReference>
<dbReference type="InterPro" id="IPR005116">
    <property type="entry name" value="Transp-assoc_OB_typ1"/>
</dbReference>
<dbReference type="Gene3D" id="1.10.1660.10">
    <property type="match status" value="1"/>
</dbReference>
<sequence length="142" mass="15024">MGTKNPHSPSHRVSDVATLLGVSDDTVRRWIELGQVHAAKDGSGPLRVDGADLAAFLVDQLNGRHNLSDASQVQSIRNHIQGIVTAVTSDTVMSRVELVTGGLRIVSLISTEAVQELGLQVGSIAVAQVKATNVSLQLPETR</sequence>
<evidence type="ECO:0000259" key="3">
    <source>
        <dbReference type="PROSITE" id="PS51866"/>
    </source>
</evidence>
<dbReference type="Pfam" id="PF12728">
    <property type="entry name" value="HTH_17"/>
    <property type="match status" value="1"/>
</dbReference>
<dbReference type="InterPro" id="IPR009061">
    <property type="entry name" value="DNA-bd_dom_put_sf"/>
</dbReference>
<dbReference type="RefSeq" id="WP_002526900.1">
    <property type="nucleotide sequence ID" value="NZ_AP024747.1"/>
</dbReference>
<keyword evidence="1 2" id="KW-0500">Molybdenum</keyword>
<gene>
    <name evidence="4" type="ORF">KB1_05610</name>
</gene>
<accession>A0AAD1KPH0</accession>
<dbReference type="AlphaFoldDB" id="A0AAD1KPH0"/>
<dbReference type="GO" id="GO:0015689">
    <property type="term" value="P:molybdate ion transport"/>
    <property type="evidence" value="ECO:0007669"/>
    <property type="project" value="InterPro"/>
</dbReference>
<dbReference type="Pfam" id="PF03459">
    <property type="entry name" value="TOBE"/>
    <property type="match status" value="1"/>
</dbReference>
<dbReference type="InterPro" id="IPR008995">
    <property type="entry name" value="Mo/tungstate-bd_C_term_dom"/>
</dbReference>
<evidence type="ECO:0000256" key="2">
    <source>
        <dbReference type="PROSITE-ProRule" id="PRU01213"/>
    </source>
</evidence>
<feature type="domain" description="Mop" evidence="3">
    <location>
        <begin position="73"/>
        <end position="138"/>
    </location>
</feature>
<dbReference type="InterPro" id="IPR004606">
    <property type="entry name" value="Mop_domain"/>
</dbReference>
<evidence type="ECO:0000256" key="1">
    <source>
        <dbReference type="ARBA" id="ARBA00022505"/>
    </source>
</evidence>
<reference evidence="4" key="1">
    <citation type="submission" date="2021-06" db="EMBL/GenBank/DDBJ databases">
        <title>Genome sequence of Cutibacterium modestum strain KB17-24694.</title>
        <authorList>
            <person name="Dekio I."/>
            <person name="Asahina A."/>
            <person name="Nishida M."/>
        </authorList>
    </citation>
    <scope>NUCLEOTIDE SEQUENCE</scope>
    <source>
        <strain evidence="4">KB17-24694</strain>
    </source>
</reference>
<organism evidence="4 5">
    <name type="scientific">Cutibacterium modestum</name>
    <dbReference type="NCBI Taxonomy" id="2559073"/>
    <lineage>
        <taxon>Bacteria</taxon>
        <taxon>Bacillati</taxon>
        <taxon>Actinomycetota</taxon>
        <taxon>Actinomycetes</taxon>
        <taxon>Propionibacteriales</taxon>
        <taxon>Propionibacteriaceae</taxon>
        <taxon>Cutibacterium</taxon>
    </lineage>
</organism>
<dbReference type="PROSITE" id="PS51866">
    <property type="entry name" value="MOP"/>
    <property type="match status" value="1"/>
</dbReference>
<name>A0AAD1KPH0_9ACTN</name>
<dbReference type="Gene3D" id="2.40.50.100">
    <property type="match status" value="1"/>
</dbReference>
<dbReference type="EMBL" id="AP024747">
    <property type="protein sequence ID" value="BCY24571.1"/>
    <property type="molecule type" value="Genomic_DNA"/>
</dbReference>
<evidence type="ECO:0000313" key="5">
    <source>
        <dbReference type="Proteomes" id="UP000825072"/>
    </source>
</evidence>
<protein>
    <submittedName>
        <fullName evidence="4">MerR family transcriptional regulator</fullName>
    </submittedName>
</protein>
<proteinExistence type="predicted"/>
<dbReference type="SUPFAM" id="SSF46955">
    <property type="entry name" value="Putative DNA-binding domain"/>
    <property type="match status" value="1"/>
</dbReference>